<reference evidence="7" key="1">
    <citation type="submission" date="2020-05" db="EMBL/GenBank/DDBJ databases">
        <title>WGS assembly of Panicum virgatum.</title>
        <authorList>
            <person name="Lovell J.T."/>
            <person name="Jenkins J."/>
            <person name="Shu S."/>
            <person name="Juenger T.E."/>
            <person name="Schmutz J."/>
        </authorList>
    </citation>
    <scope>NUCLEOTIDE SEQUENCE</scope>
    <source>
        <strain evidence="7">AP13</strain>
    </source>
</reference>
<accession>A0A8T0X9B2</accession>
<dbReference type="Pfam" id="PF07992">
    <property type="entry name" value="Pyr_redox_2"/>
    <property type="match status" value="1"/>
</dbReference>
<dbReference type="PANTHER" id="PTHR43735">
    <property type="entry name" value="APOPTOSIS-INDUCING FACTOR 1"/>
    <property type="match status" value="1"/>
</dbReference>
<comment type="caution">
    <text evidence="7">The sequence shown here is derived from an EMBL/GenBank/DDBJ whole genome shotgun (WGS) entry which is preliminary data.</text>
</comment>
<comment type="similarity">
    <text evidence="1">Belongs to the FAD-dependent oxidoreductase family.</text>
</comment>
<dbReference type="Gene3D" id="3.50.50.100">
    <property type="match status" value="2"/>
</dbReference>
<organism evidence="7 8">
    <name type="scientific">Panicum virgatum</name>
    <name type="common">Blackwell switchgrass</name>
    <dbReference type="NCBI Taxonomy" id="38727"/>
    <lineage>
        <taxon>Eukaryota</taxon>
        <taxon>Viridiplantae</taxon>
        <taxon>Streptophyta</taxon>
        <taxon>Embryophyta</taxon>
        <taxon>Tracheophyta</taxon>
        <taxon>Spermatophyta</taxon>
        <taxon>Magnoliopsida</taxon>
        <taxon>Liliopsida</taxon>
        <taxon>Poales</taxon>
        <taxon>Poaceae</taxon>
        <taxon>PACMAD clade</taxon>
        <taxon>Panicoideae</taxon>
        <taxon>Panicodae</taxon>
        <taxon>Paniceae</taxon>
        <taxon>Panicinae</taxon>
        <taxon>Panicum</taxon>
        <taxon>Panicum sect. Hiantes</taxon>
    </lineage>
</organism>
<keyword evidence="8" id="KW-1185">Reference proteome</keyword>
<dbReference type="AlphaFoldDB" id="A0A8T0X9B2"/>
<evidence type="ECO:0000256" key="5">
    <source>
        <dbReference type="ARBA" id="ARBA00057036"/>
    </source>
</evidence>
<evidence type="ECO:0000259" key="6">
    <source>
        <dbReference type="Pfam" id="PF07992"/>
    </source>
</evidence>
<keyword evidence="2" id="KW-0285">Flavoprotein</keyword>
<dbReference type="InterPro" id="IPR023753">
    <property type="entry name" value="FAD/NAD-binding_dom"/>
</dbReference>
<dbReference type="PANTHER" id="PTHR43735:SF3">
    <property type="entry name" value="FERROPTOSIS SUPPRESSOR PROTEIN 1"/>
    <property type="match status" value="1"/>
</dbReference>
<keyword evidence="3" id="KW-0274">FAD</keyword>
<dbReference type="EMBL" id="CM029037">
    <property type="protein sequence ID" value="KAG2656005.1"/>
    <property type="molecule type" value="Genomic_DNA"/>
</dbReference>
<name>A0A8T0X9B2_PANVG</name>
<evidence type="ECO:0000256" key="1">
    <source>
        <dbReference type="ARBA" id="ARBA00006442"/>
    </source>
</evidence>
<dbReference type="GO" id="GO:0004174">
    <property type="term" value="F:electron-transferring-flavoprotein dehydrogenase activity"/>
    <property type="evidence" value="ECO:0007669"/>
    <property type="project" value="TreeGrafter"/>
</dbReference>
<dbReference type="Proteomes" id="UP000823388">
    <property type="component" value="Chromosome 1K"/>
</dbReference>
<gene>
    <name evidence="7" type="ORF">PVAP13_1KG047700</name>
</gene>
<proteinExistence type="inferred from homology"/>
<dbReference type="PRINTS" id="PR00368">
    <property type="entry name" value="FADPNR"/>
</dbReference>
<dbReference type="FunFam" id="3.50.50.100:FF:000006">
    <property type="entry name" value="apoptosis-inducing factor 2"/>
    <property type="match status" value="1"/>
</dbReference>
<dbReference type="InterPro" id="IPR036188">
    <property type="entry name" value="FAD/NAD-bd_sf"/>
</dbReference>
<evidence type="ECO:0000256" key="4">
    <source>
        <dbReference type="ARBA" id="ARBA00023002"/>
    </source>
</evidence>
<dbReference type="SUPFAM" id="SSF51905">
    <property type="entry name" value="FAD/NAD(P)-binding domain"/>
    <property type="match status" value="2"/>
</dbReference>
<feature type="domain" description="FAD/NAD(P)-binding" evidence="6">
    <location>
        <begin position="11"/>
        <end position="271"/>
    </location>
</feature>
<dbReference type="GO" id="GO:0005737">
    <property type="term" value="C:cytoplasm"/>
    <property type="evidence" value="ECO:0007669"/>
    <property type="project" value="TreeGrafter"/>
</dbReference>
<protein>
    <recommendedName>
        <fullName evidence="6">FAD/NAD(P)-binding domain-containing protein</fullName>
    </recommendedName>
</protein>
<evidence type="ECO:0000313" key="7">
    <source>
        <dbReference type="EMBL" id="KAG2656005.1"/>
    </source>
</evidence>
<evidence type="ECO:0000256" key="3">
    <source>
        <dbReference type="ARBA" id="ARBA00022827"/>
    </source>
</evidence>
<evidence type="ECO:0000313" key="8">
    <source>
        <dbReference type="Proteomes" id="UP000823388"/>
    </source>
</evidence>
<keyword evidence="4" id="KW-0560">Oxidoreductase</keyword>
<sequence>MAAAAGSGKARVVVVGGGVAGSILAKTMQGHADVVLVDPKEYLEIPWAELRSMVEPSFAERSLIYHKDYLTDATIVTSSAVSITNDAVLTADGQSLPYDYLVIATGHALTSPGSRAERIKEFQRNNEKIESSAGEIVVDYPDKKVTLIHRGPRLVEFIGDKASKKTLDWLTSKKVDVLLQQSVDLGSLSDTEKVYKTSGGETVTADCHFVCIGKPLSSSWLHDTILKESLDNKGRVMVEKDLRVKGYNNVFAIGDITDIPEIKQGYLAQKHALLVAKNLKLLIKGSPNTKLATYSTGSPMALVSLGRKEGVAQLPFLTISGCLPGKIKSRDLFIGKTRKQMGLNG</sequence>
<dbReference type="GO" id="GO:0050660">
    <property type="term" value="F:flavin adenine dinucleotide binding"/>
    <property type="evidence" value="ECO:0007669"/>
    <property type="project" value="TreeGrafter"/>
</dbReference>
<evidence type="ECO:0000256" key="2">
    <source>
        <dbReference type="ARBA" id="ARBA00022630"/>
    </source>
</evidence>
<comment type="function">
    <text evidence="5">Putative FAD-dependent oxidoreductase.</text>
</comment>